<dbReference type="AlphaFoldDB" id="A0A9P0BY03"/>
<dbReference type="InterPro" id="IPR000073">
    <property type="entry name" value="AB_hydrolase_1"/>
</dbReference>
<dbReference type="EMBL" id="LR824031">
    <property type="protein sequence ID" value="CAH0599479.1"/>
    <property type="molecule type" value="Genomic_DNA"/>
</dbReference>
<dbReference type="InterPro" id="IPR029058">
    <property type="entry name" value="AB_hydrolase_fold"/>
</dbReference>
<dbReference type="OrthoDB" id="6431331at2759"/>
<dbReference type="GO" id="GO:0016787">
    <property type="term" value="F:hydrolase activity"/>
    <property type="evidence" value="ECO:0007669"/>
    <property type="project" value="UniProtKB-KW"/>
</dbReference>
<dbReference type="PANTHER" id="PTHR43798">
    <property type="entry name" value="MONOACYLGLYCEROL LIPASE"/>
    <property type="match status" value="1"/>
</dbReference>
<evidence type="ECO:0000259" key="4">
    <source>
        <dbReference type="Pfam" id="PF00561"/>
    </source>
</evidence>
<evidence type="ECO:0000256" key="1">
    <source>
        <dbReference type="ARBA" id="ARBA00008645"/>
    </source>
</evidence>
<evidence type="ECO:0000256" key="3">
    <source>
        <dbReference type="SAM" id="MobiDB-lite"/>
    </source>
</evidence>
<feature type="domain" description="AB hydrolase-1" evidence="4">
    <location>
        <begin position="32"/>
        <end position="188"/>
    </location>
</feature>
<feature type="region of interest" description="Disordered" evidence="3">
    <location>
        <begin position="191"/>
        <end position="220"/>
    </location>
</feature>
<dbReference type="Proteomes" id="UP001154114">
    <property type="component" value="Chromosome 28"/>
</dbReference>
<evidence type="ECO:0000256" key="2">
    <source>
        <dbReference type="ARBA" id="ARBA00022801"/>
    </source>
</evidence>
<keyword evidence="2" id="KW-0378">Hydrolase</keyword>
<dbReference type="Pfam" id="PF00561">
    <property type="entry name" value="Abhydrolase_1"/>
    <property type="match status" value="1"/>
</dbReference>
<accession>A0A9P0BY03</accession>
<dbReference type="Gene3D" id="3.40.50.1820">
    <property type="entry name" value="alpha/beta hydrolase"/>
    <property type="match status" value="1"/>
</dbReference>
<protein>
    <recommendedName>
        <fullName evidence="4">AB hydrolase-1 domain-containing protein</fullName>
    </recommendedName>
</protein>
<comment type="similarity">
    <text evidence="1">Belongs to the AB hydrolase superfamily.</text>
</comment>
<proteinExistence type="inferred from homology"/>
<organism evidence="5 6">
    <name type="scientific">Chrysodeixis includens</name>
    <name type="common">Soybean looper</name>
    <name type="synonym">Pseudoplusia includens</name>
    <dbReference type="NCBI Taxonomy" id="689277"/>
    <lineage>
        <taxon>Eukaryota</taxon>
        <taxon>Metazoa</taxon>
        <taxon>Ecdysozoa</taxon>
        <taxon>Arthropoda</taxon>
        <taxon>Hexapoda</taxon>
        <taxon>Insecta</taxon>
        <taxon>Pterygota</taxon>
        <taxon>Neoptera</taxon>
        <taxon>Endopterygota</taxon>
        <taxon>Lepidoptera</taxon>
        <taxon>Glossata</taxon>
        <taxon>Ditrysia</taxon>
        <taxon>Noctuoidea</taxon>
        <taxon>Noctuidae</taxon>
        <taxon>Plusiinae</taxon>
        <taxon>Chrysodeixis</taxon>
    </lineage>
</organism>
<sequence>MPSNLKFDIEWKMPVPWGEIALRRCGKPDGDPVLLIHGRQDSSSVFEPILEYLPEKYLYVALDMPGNGLSTPLPRGPKLTRLHFLSAMELVVQYLGWKKFMFIGHSMGCEQGLFYNTVYPGRITRMVLFDGLPTLMRMQITDPAEFQRTYYDDYYMHFARDNFMRKCRSRTQSLTALQRLRQLSEASAAKLLERNFHPEPPKDEETLRRQKAQREEQSRRYNEKMDAIFARINHLRETDPDGSLEERMALLLGDPGFYERNLFGNFRL</sequence>
<evidence type="ECO:0000313" key="6">
    <source>
        <dbReference type="Proteomes" id="UP001154114"/>
    </source>
</evidence>
<keyword evidence="6" id="KW-1185">Reference proteome</keyword>
<gene>
    <name evidence="5" type="ORF">CINC_LOCUS8771</name>
</gene>
<reference evidence="5" key="1">
    <citation type="submission" date="2021-12" db="EMBL/GenBank/DDBJ databases">
        <authorList>
            <person name="King R."/>
        </authorList>
    </citation>
    <scope>NUCLEOTIDE SEQUENCE</scope>
</reference>
<name>A0A9P0BY03_CHRIL</name>
<evidence type="ECO:0000313" key="5">
    <source>
        <dbReference type="EMBL" id="CAH0599479.1"/>
    </source>
</evidence>
<dbReference type="InterPro" id="IPR050266">
    <property type="entry name" value="AB_hydrolase_sf"/>
</dbReference>
<dbReference type="SUPFAM" id="SSF53474">
    <property type="entry name" value="alpha/beta-Hydrolases"/>
    <property type="match status" value="1"/>
</dbReference>
<dbReference type="PANTHER" id="PTHR43798:SF14">
    <property type="entry name" value="SERINE HYDROLASE-LIKE PROTEIN DDB_G0286239"/>
    <property type="match status" value="1"/>
</dbReference>
<dbReference type="GO" id="GO:0016020">
    <property type="term" value="C:membrane"/>
    <property type="evidence" value="ECO:0007669"/>
    <property type="project" value="TreeGrafter"/>
</dbReference>